<reference evidence="2 3" key="1">
    <citation type="submission" date="2023-07" db="EMBL/GenBank/DDBJ databases">
        <title>Sorghum-associated microbial communities from plants grown in Nebraska, USA.</title>
        <authorList>
            <person name="Schachtman D."/>
        </authorList>
    </citation>
    <scope>NUCLEOTIDE SEQUENCE [LARGE SCALE GENOMIC DNA]</scope>
    <source>
        <strain evidence="2 3">DS1307</strain>
    </source>
</reference>
<comment type="caution">
    <text evidence="2">The sequence shown here is derived from an EMBL/GenBank/DDBJ whole genome shotgun (WGS) entry which is preliminary data.</text>
</comment>
<dbReference type="EMBL" id="JAUSRF010000005">
    <property type="protein sequence ID" value="MDP9837226.1"/>
    <property type="molecule type" value="Genomic_DNA"/>
</dbReference>
<protein>
    <submittedName>
        <fullName evidence="2">Uncharacterized protein</fullName>
    </submittedName>
</protein>
<proteinExistence type="predicted"/>
<name>A0ABT9PRX9_9HYPH</name>
<keyword evidence="3" id="KW-1185">Reference proteome</keyword>
<accession>A0ABT9PRX9</accession>
<feature type="chain" id="PRO_5046234701" evidence="1">
    <location>
        <begin position="25"/>
        <end position="238"/>
    </location>
</feature>
<evidence type="ECO:0000313" key="2">
    <source>
        <dbReference type="EMBL" id="MDP9837226.1"/>
    </source>
</evidence>
<evidence type="ECO:0000256" key="1">
    <source>
        <dbReference type="SAM" id="SignalP"/>
    </source>
</evidence>
<feature type="signal peptide" evidence="1">
    <location>
        <begin position="1"/>
        <end position="24"/>
    </location>
</feature>
<organism evidence="2 3">
    <name type="scientific">Neorhizobium huautlense</name>
    <dbReference type="NCBI Taxonomy" id="67774"/>
    <lineage>
        <taxon>Bacteria</taxon>
        <taxon>Pseudomonadati</taxon>
        <taxon>Pseudomonadota</taxon>
        <taxon>Alphaproteobacteria</taxon>
        <taxon>Hyphomicrobiales</taxon>
        <taxon>Rhizobiaceae</taxon>
        <taxon>Rhizobium/Agrobacterium group</taxon>
        <taxon>Neorhizobium</taxon>
    </lineage>
</organism>
<sequence>MLGKFVAGALVAGVASLWLSSAHAHSIKAEPNDAVQASFDIIETTITTKGKTAVFSTRVRGEAGKDKPDATGKFEGSSVYAYVWPTSLDSGAIGFEKSQGIVALAVTFHPDFDDAANGGKNRHVWHPHWVVLAKDEACGAGLKVVDIPKGAKPKVPATWPGVPLLIDSPDYPTDFKGDRVDVEIPLSLIGGLVGASYDGVTAGLKINGNLHAPLLCVSDVFKVASGNLSLPGKVMPAK</sequence>
<keyword evidence="1" id="KW-0732">Signal</keyword>
<evidence type="ECO:0000313" key="3">
    <source>
        <dbReference type="Proteomes" id="UP001241472"/>
    </source>
</evidence>
<dbReference type="RefSeq" id="WP_306833733.1">
    <property type="nucleotide sequence ID" value="NZ_JAUSRF010000005.1"/>
</dbReference>
<dbReference type="Proteomes" id="UP001241472">
    <property type="component" value="Unassembled WGS sequence"/>
</dbReference>
<gene>
    <name evidence="2" type="ORF">J2T09_001978</name>
</gene>